<evidence type="ECO:0008006" key="4">
    <source>
        <dbReference type="Google" id="ProtNLM"/>
    </source>
</evidence>
<evidence type="ECO:0000313" key="3">
    <source>
        <dbReference type="Proteomes" id="UP001642540"/>
    </source>
</evidence>
<organism evidence="2 3">
    <name type="scientific">Orchesella dallaii</name>
    <dbReference type="NCBI Taxonomy" id="48710"/>
    <lineage>
        <taxon>Eukaryota</taxon>
        <taxon>Metazoa</taxon>
        <taxon>Ecdysozoa</taxon>
        <taxon>Arthropoda</taxon>
        <taxon>Hexapoda</taxon>
        <taxon>Collembola</taxon>
        <taxon>Entomobryomorpha</taxon>
        <taxon>Entomobryoidea</taxon>
        <taxon>Orchesellidae</taxon>
        <taxon>Orchesellinae</taxon>
        <taxon>Orchesella</taxon>
    </lineage>
</organism>
<dbReference type="Proteomes" id="UP001642540">
    <property type="component" value="Unassembled WGS sequence"/>
</dbReference>
<dbReference type="InterPro" id="IPR010558">
    <property type="entry name" value="Ly-6-related"/>
</dbReference>
<comment type="caution">
    <text evidence="2">The sequence shown here is derived from an EMBL/GenBank/DDBJ whole genome shotgun (WGS) entry which is preliminary data.</text>
</comment>
<protein>
    <recommendedName>
        <fullName evidence="4">Protein sleepless</fullName>
    </recommendedName>
</protein>
<accession>A0ABP1RLZ6</accession>
<feature type="signal peptide" evidence="1">
    <location>
        <begin position="1"/>
        <end position="17"/>
    </location>
</feature>
<dbReference type="Pfam" id="PF06579">
    <property type="entry name" value="Ly-6_related"/>
    <property type="match status" value="1"/>
</dbReference>
<evidence type="ECO:0000256" key="1">
    <source>
        <dbReference type="SAM" id="SignalP"/>
    </source>
</evidence>
<keyword evidence="3" id="KW-1185">Reference proteome</keyword>
<keyword evidence="1" id="KW-0732">Signal</keyword>
<sequence length="214" mass="23396">MELFGKILLICIVSVAATDALQCHTCEHRRPDLNNTRSPTTCETGKKPKSAFLEECEKQEYVYFSLGSGKFLGVPKNSGLKNAVIDNESPVSIPQQTQNATYSCYKLTMSGKETRGGNQSDLAITSRGCLQYLTGNGTNPEKCYDGLKSKLITEIQELQIKEIVEFRGLQFTDDPNVGICSCNGDECNGAMNSVAVSVSLILVATAFSIFRRDL</sequence>
<gene>
    <name evidence="2" type="ORF">ODALV1_LOCUS23762</name>
</gene>
<name>A0ABP1RLZ6_9HEXA</name>
<reference evidence="2 3" key="1">
    <citation type="submission" date="2024-08" db="EMBL/GenBank/DDBJ databases">
        <authorList>
            <person name="Cucini C."/>
            <person name="Frati F."/>
        </authorList>
    </citation>
    <scope>NUCLEOTIDE SEQUENCE [LARGE SCALE GENOMIC DNA]</scope>
</reference>
<feature type="chain" id="PRO_5047121796" description="Protein sleepless" evidence="1">
    <location>
        <begin position="18"/>
        <end position="214"/>
    </location>
</feature>
<evidence type="ECO:0000313" key="2">
    <source>
        <dbReference type="EMBL" id="CAL8130515.1"/>
    </source>
</evidence>
<proteinExistence type="predicted"/>
<dbReference type="EMBL" id="CAXLJM020000082">
    <property type="protein sequence ID" value="CAL8130515.1"/>
    <property type="molecule type" value="Genomic_DNA"/>
</dbReference>